<keyword evidence="1" id="KW-0812">Transmembrane</keyword>
<evidence type="ECO:0000313" key="3">
    <source>
        <dbReference type="EMBL" id="USG61708.1"/>
    </source>
</evidence>
<name>A0ABY4W3E3_9PROT</name>
<evidence type="ECO:0000313" key="4">
    <source>
        <dbReference type="Proteomes" id="UP001056291"/>
    </source>
</evidence>
<keyword evidence="1" id="KW-1133">Transmembrane helix</keyword>
<keyword evidence="1" id="KW-0472">Membrane</keyword>
<dbReference type="InterPro" id="IPR049201">
    <property type="entry name" value="DUF6867"/>
</dbReference>
<evidence type="ECO:0000259" key="2">
    <source>
        <dbReference type="Pfam" id="PF21741"/>
    </source>
</evidence>
<feature type="domain" description="DUF6867" evidence="2">
    <location>
        <begin position="8"/>
        <end position="112"/>
    </location>
</feature>
<feature type="transmembrane region" description="Helical" evidence="1">
    <location>
        <begin position="12"/>
        <end position="31"/>
    </location>
</feature>
<gene>
    <name evidence="3" type="ORF">NBZ79_01810</name>
</gene>
<dbReference type="EMBL" id="CP098747">
    <property type="protein sequence ID" value="USG61708.1"/>
    <property type="molecule type" value="Genomic_DNA"/>
</dbReference>
<dbReference type="Pfam" id="PF21741">
    <property type="entry name" value="DUF6867"/>
    <property type="match status" value="1"/>
</dbReference>
<evidence type="ECO:0000256" key="1">
    <source>
        <dbReference type="SAM" id="Phobius"/>
    </source>
</evidence>
<organism evidence="3 4">
    <name type="scientific">Sneathiella marina</name>
    <dbReference type="NCBI Taxonomy" id="2950108"/>
    <lineage>
        <taxon>Bacteria</taxon>
        <taxon>Pseudomonadati</taxon>
        <taxon>Pseudomonadota</taxon>
        <taxon>Alphaproteobacteria</taxon>
        <taxon>Sneathiellales</taxon>
        <taxon>Sneathiellaceae</taxon>
        <taxon>Sneathiella</taxon>
    </lineage>
</organism>
<dbReference type="Proteomes" id="UP001056291">
    <property type="component" value="Chromosome"/>
</dbReference>
<proteinExistence type="predicted"/>
<feature type="transmembrane region" description="Helical" evidence="1">
    <location>
        <begin position="67"/>
        <end position="88"/>
    </location>
</feature>
<keyword evidence="4" id="KW-1185">Reference proteome</keyword>
<reference evidence="3" key="1">
    <citation type="submission" date="2022-06" db="EMBL/GenBank/DDBJ databases">
        <title>Sneathiella actinostolidae sp. nov., isolated from a sea anemonein the Western Pacific Ocean.</title>
        <authorList>
            <person name="Wei M.J."/>
        </authorList>
    </citation>
    <scope>NUCLEOTIDE SEQUENCE</scope>
    <source>
        <strain evidence="3">PHK-P5</strain>
    </source>
</reference>
<protein>
    <recommendedName>
        <fullName evidence="2">DUF6867 domain-containing protein</fullName>
    </recommendedName>
</protein>
<sequence>MGIIWENSFWTFFFVTVVIGGGAGFMAGRSLASKWRPISQPILYMLLLGTADRFFHFALFEGTLLSLHYYVVDTIVLIGISLLGYRLTRVSQMVTQYRWLYVRSGPFTWRQKKGI</sequence>
<accession>A0ABY4W3E3</accession>